<dbReference type="Proteomes" id="UP001652397">
    <property type="component" value="Unassembled WGS sequence"/>
</dbReference>
<dbReference type="EMBL" id="JAOQJE010000007">
    <property type="protein sequence ID" value="MCU6789273.1"/>
    <property type="molecule type" value="Genomic_DNA"/>
</dbReference>
<comment type="caution">
    <text evidence="1">The sequence shown here is derived from an EMBL/GenBank/DDBJ whole genome shotgun (WGS) entry which is preliminary data.</text>
</comment>
<accession>A0ABT2U3V0</accession>
<reference evidence="1 2" key="1">
    <citation type="journal article" date="2021" name="ISME Commun">
        <title>Automated analysis of genomic sequences facilitates high-throughput and comprehensive description of bacteria.</title>
        <authorList>
            <person name="Hitch T.C.A."/>
        </authorList>
    </citation>
    <scope>NUCLEOTIDE SEQUENCE [LARGE SCALE GENOMIC DNA]</scope>
    <source>
        <strain evidence="1 2">Sanger_34</strain>
    </source>
</reference>
<gene>
    <name evidence="1" type="ORF">OCV66_09270</name>
</gene>
<keyword evidence="2" id="KW-1185">Reference proteome</keyword>
<proteinExistence type="predicted"/>
<name>A0ABT2U3V0_9FIRM</name>
<evidence type="ECO:0000313" key="1">
    <source>
        <dbReference type="EMBL" id="MCU6789273.1"/>
    </source>
</evidence>
<protein>
    <submittedName>
        <fullName evidence="1">Uncharacterized protein</fullName>
    </submittedName>
</protein>
<sequence>MSNRGGTMSFYEQALQRFLRESGAAADSDASRALAEQAFLAGWRAAGGELLLVDRIPMEDEK</sequence>
<organism evidence="1 2">
    <name type="scientific">Agathobaculum ammoniilyticum</name>
    <dbReference type="NCBI Taxonomy" id="2981778"/>
    <lineage>
        <taxon>Bacteria</taxon>
        <taxon>Bacillati</taxon>
        <taxon>Bacillota</taxon>
        <taxon>Clostridia</taxon>
        <taxon>Eubacteriales</taxon>
        <taxon>Butyricicoccaceae</taxon>
        <taxon>Agathobaculum</taxon>
    </lineage>
</organism>
<evidence type="ECO:0000313" key="2">
    <source>
        <dbReference type="Proteomes" id="UP001652397"/>
    </source>
</evidence>